<dbReference type="SUPFAM" id="SSF50199">
    <property type="entry name" value="Staphylococcal nuclease"/>
    <property type="match status" value="1"/>
</dbReference>
<protein>
    <submittedName>
        <fullName evidence="3">Thermonuclease family protein</fullName>
    </submittedName>
</protein>
<sequence length="225" mass="24638">MSRIAVFLIFALCLLVASYAMAGTLTGTIRVIDGDTIDVAGTRVRLHGIDAPEASQSCTTNQGKSWNCGAWVSREVRARYQGRKAVCTPLDRDRHGRTVARCMVGGEDIGATLVAQGLAFAYRRYAMDYDLVEKQAAAADRGLWAMNVQNPADYRRNGQAVAPSQRQSVAGDCNIKGNISAKGERIFHRPGQEHYDRTRINTAQGERWFCSAAEAVAAGWRAARR</sequence>
<reference evidence="4" key="1">
    <citation type="journal article" date="2019" name="Int. J. Syst. Evol. Microbiol.">
        <title>The Global Catalogue of Microorganisms (GCM) 10K type strain sequencing project: providing services to taxonomists for standard genome sequencing and annotation.</title>
        <authorList>
            <consortium name="The Broad Institute Genomics Platform"/>
            <consortium name="The Broad Institute Genome Sequencing Center for Infectious Disease"/>
            <person name="Wu L."/>
            <person name="Ma J."/>
        </authorList>
    </citation>
    <scope>NUCLEOTIDE SEQUENCE [LARGE SCALE GENOMIC DNA]</scope>
    <source>
        <strain evidence="4">CCUG 55328</strain>
    </source>
</reference>
<accession>A0ABW3T8J8</accession>
<dbReference type="PANTHER" id="PTHR12302">
    <property type="entry name" value="EBNA2 BINDING PROTEIN P100"/>
    <property type="match status" value="1"/>
</dbReference>
<evidence type="ECO:0000256" key="1">
    <source>
        <dbReference type="SAM" id="SignalP"/>
    </source>
</evidence>
<proteinExistence type="predicted"/>
<keyword evidence="1" id="KW-0732">Signal</keyword>
<dbReference type="Proteomes" id="UP001597151">
    <property type="component" value="Unassembled WGS sequence"/>
</dbReference>
<dbReference type="InterPro" id="IPR016071">
    <property type="entry name" value="Staphylococal_nuclease_OB-fold"/>
</dbReference>
<evidence type="ECO:0000259" key="2">
    <source>
        <dbReference type="PROSITE" id="PS50830"/>
    </source>
</evidence>
<keyword evidence="4" id="KW-1185">Reference proteome</keyword>
<comment type="caution">
    <text evidence="3">The sequence shown here is derived from an EMBL/GenBank/DDBJ whole genome shotgun (WGS) entry which is preliminary data.</text>
</comment>
<dbReference type="Gene3D" id="2.40.50.90">
    <property type="match status" value="1"/>
</dbReference>
<name>A0ABW3T8J8_9RHOB</name>
<dbReference type="SMART" id="SM00318">
    <property type="entry name" value="SNc"/>
    <property type="match status" value="1"/>
</dbReference>
<dbReference type="Pfam" id="PF00565">
    <property type="entry name" value="SNase"/>
    <property type="match status" value="1"/>
</dbReference>
<gene>
    <name evidence="3" type="ORF">ACFQ3C_01040</name>
</gene>
<dbReference type="RefSeq" id="WP_380788338.1">
    <property type="nucleotide sequence ID" value="NZ_JBHTKR010000001.1"/>
</dbReference>
<dbReference type="InterPro" id="IPR035437">
    <property type="entry name" value="SNase_OB-fold_sf"/>
</dbReference>
<organism evidence="3 4">
    <name type="scientific">Seohaeicola saemankumensis</name>
    <dbReference type="NCBI Taxonomy" id="481181"/>
    <lineage>
        <taxon>Bacteria</taxon>
        <taxon>Pseudomonadati</taxon>
        <taxon>Pseudomonadota</taxon>
        <taxon>Alphaproteobacteria</taxon>
        <taxon>Rhodobacterales</taxon>
        <taxon>Roseobacteraceae</taxon>
        <taxon>Seohaeicola</taxon>
    </lineage>
</organism>
<evidence type="ECO:0000313" key="4">
    <source>
        <dbReference type="Proteomes" id="UP001597151"/>
    </source>
</evidence>
<feature type="chain" id="PRO_5046322355" evidence="1">
    <location>
        <begin position="23"/>
        <end position="225"/>
    </location>
</feature>
<evidence type="ECO:0000313" key="3">
    <source>
        <dbReference type="EMBL" id="MFD1193252.1"/>
    </source>
</evidence>
<feature type="domain" description="TNase-like" evidence="2">
    <location>
        <begin position="30"/>
        <end position="146"/>
    </location>
</feature>
<dbReference type="PANTHER" id="PTHR12302:SF26">
    <property type="entry name" value="BLR1266 PROTEIN"/>
    <property type="match status" value="1"/>
</dbReference>
<feature type="signal peptide" evidence="1">
    <location>
        <begin position="1"/>
        <end position="22"/>
    </location>
</feature>
<dbReference type="EMBL" id="JBHTKR010000001">
    <property type="protein sequence ID" value="MFD1193252.1"/>
    <property type="molecule type" value="Genomic_DNA"/>
</dbReference>
<dbReference type="PROSITE" id="PS50830">
    <property type="entry name" value="TNASE_3"/>
    <property type="match status" value="1"/>
</dbReference>